<evidence type="ECO:0000313" key="1">
    <source>
        <dbReference type="EMBL" id="KAG7497313.1"/>
    </source>
</evidence>
<reference evidence="1 2" key="1">
    <citation type="journal article" date="2021" name="Sci. Rep.">
        <title>Chromosome anchoring in Senegalese sole (Solea senegalensis) reveals sex-associated markers and genome rearrangements in flatfish.</title>
        <authorList>
            <person name="Guerrero-Cozar I."/>
            <person name="Gomez-Garrido J."/>
            <person name="Berbel C."/>
            <person name="Martinez-Blanch J.F."/>
            <person name="Alioto T."/>
            <person name="Claros M.G."/>
            <person name="Gagnaire P.A."/>
            <person name="Manchado M."/>
        </authorList>
    </citation>
    <scope>NUCLEOTIDE SEQUENCE [LARGE SCALE GENOMIC DNA]</scope>
    <source>
        <strain evidence="1">Sse05_10M</strain>
    </source>
</reference>
<comment type="caution">
    <text evidence="1">The sequence shown here is derived from an EMBL/GenBank/DDBJ whole genome shotgun (WGS) entry which is preliminary data.</text>
</comment>
<proteinExistence type="predicted"/>
<protein>
    <submittedName>
        <fullName evidence="1">Uncharacterized protein</fullName>
    </submittedName>
</protein>
<keyword evidence="2" id="KW-1185">Reference proteome</keyword>
<feature type="non-terminal residue" evidence="1">
    <location>
        <position position="1"/>
    </location>
</feature>
<dbReference type="Proteomes" id="UP000693946">
    <property type="component" value="Linkage Group LG3"/>
</dbReference>
<name>A0AAV6QWM0_SOLSE</name>
<gene>
    <name evidence="1" type="ORF">JOB18_035396</name>
</gene>
<dbReference type="EMBL" id="JAGKHQ010000015">
    <property type="protein sequence ID" value="KAG7497313.1"/>
    <property type="molecule type" value="Genomic_DNA"/>
</dbReference>
<evidence type="ECO:0000313" key="2">
    <source>
        <dbReference type="Proteomes" id="UP000693946"/>
    </source>
</evidence>
<dbReference type="AlphaFoldDB" id="A0AAV6QWM0"/>
<sequence length="94" mass="10698">PEFFTLVWILQLRRPERPPSEPRGVVLMEESSASIWKTSEADENLEFLSHGSTQWVPNSHHAGMLLARSRPEPRVKSRPVCLVKTWVAGDLNHA</sequence>
<accession>A0AAV6QWM0</accession>
<organism evidence="1 2">
    <name type="scientific">Solea senegalensis</name>
    <name type="common">Senegalese sole</name>
    <dbReference type="NCBI Taxonomy" id="28829"/>
    <lineage>
        <taxon>Eukaryota</taxon>
        <taxon>Metazoa</taxon>
        <taxon>Chordata</taxon>
        <taxon>Craniata</taxon>
        <taxon>Vertebrata</taxon>
        <taxon>Euteleostomi</taxon>
        <taxon>Actinopterygii</taxon>
        <taxon>Neopterygii</taxon>
        <taxon>Teleostei</taxon>
        <taxon>Neoteleostei</taxon>
        <taxon>Acanthomorphata</taxon>
        <taxon>Carangaria</taxon>
        <taxon>Pleuronectiformes</taxon>
        <taxon>Pleuronectoidei</taxon>
        <taxon>Soleidae</taxon>
        <taxon>Solea</taxon>
    </lineage>
</organism>